<evidence type="ECO:0000313" key="1">
    <source>
        <dbReference type="EMBL" id="RGM11247.1"/>
    </source>
</evidence>
<dbReference type="RefSeq" id="WP_117742248.1">
    <property type="nucleotide sequence ID" value="NZ_QSSV01000019.1"/>
</dbReference>
<name>A0A3E4ULH9_BACSE</name>
<proteinExistence type="predicted"/>
<reference evidence="1 2" key="1">
    <citation type="submission" date="2018-08" db="EMBL/GenBank/DDBJ databases">
        <title>A genome reference for cultivated species of the human gut microbiota.</title>
        <authorList>
            <person name="Zou Y."/>
            <person name="Xue W."/>
            <person name="Luo G."/>
        </authorList>
    </citation>
    <scope>NUCLEOTIDE SEQUENCE [LARGE SCALE GENOMIC DNA]</scope>
    <source>
        <strain evidence="1 2">TF03-6</strain>
    </source>
</reference>
<accession>A0A3E4ULH9</accession>
<protein>
    <submittedName>
        <fullName evidence="1">DUF3575 domain-containing protein</fullName>
    </submittedName>
</protein>
<evidence type="ECO:0000313" key="2">
    <source>
        <dbReference type="Proteomes" id="UP000261223"/>
    </source>
</evidence>
<dbReference type="InterPro" id="IPR036709">
    <property type="entry name" value="Autotransporte_beta_dom_sf"/>
</dbReference>
<dbReference type="EMBL" id="QSSV01000019">
    <property type="protein sequence ID" value="RGM11247.1"/>
    <property type="molecule type" value="Genomic_DNA"/>
</dbReference>
<organism evidence="1 2">
    <name type="scientific">Bacteroides stercoris</name>
    <dbReference type="NCBI Taxonomy" id="46506"/>
    <lineage>
        <taxon>Bacteria</taxon>
        <taxon>Pseudomonadati</taxon>
        <taxon>Bacteroidota</taxon>
        <taxon>Bacteroidia</taxon>
        <taxon>Bacteroidales</taxon>
        <taxon>Bacteroidaceae</taxon>
        <taxon>Bacteroides</taxon>
    </lineage>
</organism>
<dbReference type="AlphaFoldDB" id="A0A3E4ULH9"/>
<sequence length="182" mass="21146">MSKLKLVFMLLFLVVSTNGYSQFYSVRTNVIGLATGNINAEFAMTLNKKFSVHCPIQYNPFVFSRSNNTKFQNLTIMPCGRYWFRESFRDSFVGLSVIGSRYNISNIWDSYRYDGYGAGAGLSFGWTYPMAPRWNFEWEVGVAGLWTSYDKFVHNKGGYKFGHEYKWYVIPHKIAVNLVYLF</sequence>
<dbReference type="InterPro" id="IPR021958">
    <property type="entry name" value="DUF3575"/>
</dbReference>
<dbReference type="Proteomes" id="UP000261223">
    <property type="component" value="Unassembled WGS sequence"/>
</dbReference>
<dbReference type="SUPFAM" id="SSF103515">
    <property type="entry name" value="Autotransporter"/>
    <property type="match status" value="1"/>
</dbReference>
<comment type="caution">
    <text evidence="1">The sequence shown here is derived from an EMBL/GenBank/DDBJ whole genome shotgun (WGS) entry which is preliminary data.</text>
</comment>
<gene>
    <name evidence="1" type="ORF">DXC34_13950</name>
</gene>
<dbReference type="Pfam" id="PF12099">
    <property type="entry name" value="DUF3575"/>
    <property type="match status" value="1"/>
</dbReference>